<keyword evidence="6" id="KW-0378">Hydrolase</keyword>
<dbReference type="Pfam" id="PF13359">
    <property type="entry name" value="DDE_Tnp_4"/>
    <property type="match status" value="1"/>
</dbReference>
<dbReference type="GO" id="GO:0005634">
    <property type="term" value="C:nucleus"/>
    <property type="evidence" value="ECO:0007669"/>
    <property type="project" value="UniProtKB-SubCell"/>
</dbReference>
<reference evidence="10" key="1">
    <citation type="journal article" date="2021" name="Sci. Adv.">
        <title>The American lobster genome reveals insights on longevity, neural, and immune adaptations.</title>
        <authorList>
            <person name="Polinski J.M."/>
            <person name="Zimin A.V."/>
            <person name="Clark K.F."/>
            <person name="Kohn A.B."/>
            <person name="Sadowski N."/>
            <person name="Timp W."/>
            <person name="Ptitsyn A."/>
            <person name="Khanna P."/>
            <person name="Romanova D.Y."/>
            <person name="Williams P."/>
            <person name="Greenwood S.J."/>
            <person name="Moroz L.L."/>
            <person name="Walt D.R."/>
            <person name="Bodnar A.G."/>
        </authorList>
    </citation>
    <scope>NUCLEOTIDE SEQUENCE</scope>
    <source>
        <strain evidence="10">GMGI-L3</strain>
    </source>
</reference>
<name>A0A8J5KBH3_HOMAM</name>
<feature type="domain" description="DDE Tnp4" evidence="9">
    <location>
        <begin position="178"/>
        <end position="299"/>
    </location>
</feature>
<organism evidence="10 11">
    <name type="scientific">Homarus americanus</name>
    <name type="common">American lobster</name>
    <dbReference type="NCBI Taxonomy" id="6706"/>
    <lineage>
        <taxon>Eukaryota</taxon>
        <taxon>Metazoa</taxon>
        <taxon>Ecdysozoa</taxon>
        <taxon>Arthropoda</taxon>
        <taxon>Crustacea</taxon>
        <taxon>Multicrustacea</taxon>
        <taxon>Malacostraca</taxon>
        <taxon>Eumalacostraca</taxon>
        <taxon>Eucarida</taxon>
        <taxon>Decapoda</taxon>
        <taxon>Pleocyemata</taxon>
        <taxon>Astacidea</taxon>
        <taxon>Nephropoidea</taxon>
        <taxon>Nephropidae</taxon>
        <taxon>Homarus</taxon>
    </lineage>
</organism>
<dbReference type="InterPro" id="IPR045249">
    <property type="entry name" value="HARBI1-like"/>
</dbReference>
<dbReference type="PANTHER" id="PTHR22930:SF85">
    <property type="entry name" value="GH03217P-RELATED"/>
    <property type="match status" value="1"/>
</dbReference>
<evidence type="ECO:0000256" key="5">
    <source>
        <dbReference type="ARBA" id="ARBA00022723"/>
    </source>
</evidence>
<evidence type="ECO:0000313" key="11">
    <source>
        <dbReference type="Proteomes" id="UP000747542"/>
    </source>
</evidence>
<dbReference type="InterPro" id="IPR027806">
    <property type="entry name" value="HARBI1_dom"/>
</dbReference>
<evidence type="ECO:0000256" key="1">
    <source>
        <dbReference type="ARBA" id="ARBA00001968"/>
    </source>
</evidence>
<proteinExistence type="inferred from homology"/>
<comment type="caution">
    <text evidence="10">The sequence shown here is derived from an EMBL/GenBank/DDBJ whole genome shotgun (WGS) entry which is preliminary data.</text>
</comment>
<comment type="similarity">
    <text evidence="3">Belongs to the HARBI1 family.</text>
</comment>
<evidence type="ECO:0000256" key="2">
    <source>
        <dbReference type="ARBA" id="ARBA00004123"/>
    </source>
</evidence>
<dbReference type="PANTHER" id="PTHR22930">
    <property type="match status" value="1"/>
</dbReference>
<sequence>MADNTGVECPEETQAEDPRLQHHGTRVRELNNPFITMTDWKFLQVFRLTKTVVITILEELPTTLLYNTDIPLYLQLLSTLTFYATGKSDCAAVMLGVSRRCAKVYISRMSNALNAHLWSCIAFPDSQQRAVFQRDFQNIAQLTNVVGCVDSMFIPIKVGLGTEAGISDVDYGCQYILMVVVCGPQFQIISVMVHFCCHEYDWQIFRGSALCNTIEVGELGDAVFLVDEYYPIVPNLLRPIDEPQDESEVLFNLSHYVTRQVTSGMFHALTRRFPCLKIQMEPIPPTNLKAVVACIILHNLSLRYSSPLPSSEAALDEHLYYNDIRQQVYHSATKEE</sequence>
<dbReference type="GO" id="GO:0016787">
    <property type="term" value="F:hydrolase activity"/>
    <property type="evidence" value="ECO:0007669"/>
    <property type="project" value="UniProtKB-KW"/>
</dbReference>
<evidence type="ECO:0000259" key="9">
    <source>
        <dbReference type="Pfam" id="PF13359"/>
    </source>
</evidence>
<keyword evidence="11" id="KW-1185">Reference proteome</keyword>
<dbReference type="GO" id="GO:0046872">
    <property type="term" value="F:metal ion binding"/>
    <property type="evidence" value="ECO:0007669"/>
    <property type="project" value="UniProtKB-KW"/>
</dbReference>
<dbReference type="EMBL" id="JAHLQT010018499">
    <property type="protein sequence ID" value="KAG7169090.1"/>
    <property type="molecule type" value="Genomic_DNA"/>
</dbReference>
<dbReference type="Proteomes" id="UP000747542">
    <property type="component" value="Unassembled WGS sequence"/>
</dbReference>
<keyword evidence="4" id="KW-0540">Nuclease</keyword>
<keyword evidence="5" id="KW-0479">Metal-binding</keyword>
<evidence type="ECO:0000256" key="4">
    <source>
        <dbReference type="ARBA" id="ARBA00022722"/>
    </source>
</evidence>
<protein>
    <submittedName>
        <fullName evidence="10">Nuclease HARBI1-like 14</fullName>
    </submittedName>
</protein>
<dbReference type="GO" id="GO:0004518">
    <property type="term" value="F:nuclease activity"/>
    <property type="evidence" value="ECO:0007669"/>
    <property type="project" value="UniProtKB-KW"/>
</dbReference>
<accession>A0A8J5KBH3</accession>
<evidence type="ECO:0000256" key="6">
    <source>
        <dbReference type="ARBA" id="ARBA00022801"/>
    </source>
</evidence>
<feature type="region of interest" description="Disordered" evidence="8">
    <location>
        <begin position="1"/>
        <end position="20"/>
    </location>
</feature>
<evidence type="ECO:0000313" key="10">
    <source>
        <dbReference type="EMBL" id="KAG7169090.1"/>
    </source>
</evidence>
<evidence type="ECO:0000256" key="3">
    <source>
        <dbReference type="ARBA" id="ARBA00006958"/>
    </source>
</evidence>
<comment type="subcellular location">
    <subcellularLocation>
        <location evidence="2">Nucleus</location>
    </subcellularLocation>
</comment>
<comment type="cofactor">
    <cofactor evidence="1">
        <name>a divalent metal cation</name>
        <dbReference type="ChEBI" id="CHEBI:60240"/>
    </cofactor>
</comment>
<dbReference type="AlphaFoldDB" id="A0A8J5KBH3"/>
<keyword evidence="7" id="KW-0539">Nucleus</keyword>
<evidence type="ECO:0000256" key="7">
    <source>
        <dbReference type="ARBA" id="ARBA00023242"/>
    </source>
</evidence>
<gene>
    <name evidence="10" type="primary">Harbi1-L14</name>
    <name evidence="10" type="ORF">Hamer_G018867</name>
</gene>
<evidence type="ECO:0000256" key="8">
    <source>
        <dbReference type="SAM" id="MobiDB-lite"/>
    </source>
</evidence>